<dbReference type="Proteomes" id="UP001266807">
    <property type="component" value="Unassembled WGS sequence"/>
</dbReference>
<comment type="caution">
    <text evidence="1">The sequence shown here is derived from an EMBL/GenBank/DDBJ whole genome shotgun (WGS) entry which is preliminary data.</text>
</comment>
<evidence type="ECO:0000313" key="2">
    <source>
        <dbReference type="Proteomes" id="UP001266807"/>
    </source>
</evidence>
<dbReference type="EMBL" id="JAVDUG010000004">
    <property type="protein sequence ID" value="MDR6779387.1"/>
    <property type="molecule type" value="Genomic_DNA"/>
</dbReference>
<protein>
    <recommendedName>
        <fullName evidence="3">KTSC domain-containing protein</fullName>
    </recommendedName>
</protein>
<evidence type="ECO:0000313" key="1">
    <source>
        <dbReference type="EMBL" id="MDR6779387.1"/>
    </source>
</evidence>
<accession>A0ABU1QIF7</accession>
<keyword evidence="2" id="KW-1185">Reference proteome</keyword>
<organism evidence="1 2">
    <name type="scientific">Paenibacillus peoriae</name>
    <dbReference type="NCBI Taxonomy" id="59893"/>
    <lineage>
        <taxon>Bacteria</taxon>
        <taxon>Bacillati</taxon>
        <taxon>Bacillota</taxon>
        <taxon>Bacilli</taxon>
        <taxon>Bacillales</taxon>
        <taxon>Paenibacillaceae</taxon>
        <taxon>Paenibacillus</taxon>
    </lineage>
</organism>
<gene>
    <name evidence="1" type="ORF">J2W98_003667</name>
</gene>
<dbReference type="RefSeq" id="WP_068940329.1">
    <property type="nucleotide sequence ID" value="NZ_JAVDUG010000004.1"/>
</dbReference>
<proteinExistence type="predicted"/>
<sequence length="86" mass="10322">MNNFERIEFHNTPFNSVRVYLYFDEDKDISSKTVRSSKEFNLFQALSIWGGYDKVEFGFYSWELSKSLVPYFKEMFGHRNDSVLKI</sequence>
<name>A0ABU1QIF7_9BACL</name>
<evidence type="ECO:0008006" key="3">
    <source>
        <dbReference type="Google" id="ProtNLM"/>
    </source>
</evidence>
<reference evidence="1 2" key="1">
    <citation type="submission" date="2023-07" db="EMBL/GenBank/DDBJ databases">
        <title>Sorghum-associated microbial communities from plants grown in Nebraska, USA.</title>
        <authorList>
            <person name="Schachtman D."/>
        </authorList>
    </citation>
    <scope>NUCLEOTIDE SEQUENCE [LARGE SCALE GENOMIC DNA]</scope>
    <source>
        <strain evidence="1 2">BE143</strain>
    </source>
</reference>